<reference evidence="10" key="1">
    <citation type="submission" date="2023-06" db="EMBL/GenBank/DDBJ databases">
        <authorList>
            <person name="Delattre M."/>
        </authorList>
    </citation>
    <scope>NUCLEOTIDE SEQUENCE</scope>
    <source>
        <strain evidence="10">AF72</strain>
    </source>
</reference>
<keyword evidence="6 9" id="KW-1133">Transmembrane helix</keyword>
<accession>A0AA36G7G3</accession>
<keyword evidence="7 9" id="KW-0472">Membrane</keyword>
<dbReference type="AlphaFoldDB" id="A0AA36G7G3"/>
<comment type="caution">
    <text evidence="10">The sequence shown here is derived from an EMBL/GenBank/DDBJ whole genome shotgun (WGS) entry which is preliminary data.</text>
</comment>
<dbReference type="PANTHER" id="PTHR31488:SF1">
    <property type="entry name" value="C-MANNOSYLTRANSFERASE DPY19L1"/>
    <property type="match status" value="1"/>
</dbReference>
<evidence type="ECO:0000256" key="9">
    <source>
        <dbReference type="SAM" id="Phobius"/>
    </source>
</evidence>
<comment type="subcellular location">
    <subcellularLocation>
        <location evidence="1">Membrane</location>
        <topology evidence="1">Multi-pass membrane protein</topology>
    </subcellularLocation>
</comment>
<evidence type="ECO:0000313" key="10">
    <source>
        <dbReference type="EMBL" id="CAJ0578506.1"/>
    </source>
</evidence>
<evidence type="ECO:0000256" key="6">
    <source>
        <dbReference type="ARBA" id="ARBA00022989"/>
    </source>
</evidence>
<evidence type="ECO:0000256" key="8">
    <source>
        <dbReference type="SAM" id="MobiDB-lite"/>
    </source>
</evidence>
<evidence type="ECO:0000313" key="11">
    <source>
        <dbReference type="Proteomes" id="UP001177023"/>
    </source>
</evidence>
<keyword evidence="4" id="KW-0808">Transferase</keyword>
<feature type="non-terminal residue" evidence="10">
    <location>
        <position position="1"/>
    </location>
</feature>
<feature type="transmembrane region" description="Helical" evidence="9">
    <location>
        <begin position="322"/>
        <end position="338"/>
    </location>
</feature>
<dbReference type="PANTHER" id="PTHR31488">
    <property type="entry name" value="DPY-19-LIKE 1, LIKE (H. SAPIENS)"/>
    <property type="match status" value="1"/>
</dbReference>
<comment type="similarity">
    <text evidence="2">Belongs to the dpy-19 family.</text>
</comment>
<organism evidence="10 11">
    <name type="scientific">Mesorhabditis spiculigera</name>
    <dbReference type="NCBI Taxonomy" id="96644"/>
    <lineage>
        <taxon>Eukaryota</taxon>
        <taxon>Metazoa</taxon>
        <taxon>Ecdysozoa</taxon>
        <taxon>Nematoda</taxon>
        <taxon>Chromadorea</taxon>
        <taxon>Rhabditida</taxon>
        <taxon>Rhabditina</taxon>
        <taxon>Rhabditomorpha</taxon>
        <taxon>Rhabditoidea</taxon>
        <taxon>Rhabditidae</taxon>
        <taxon>Mesorhabditinae</taxon>
        <taxon>Mesorhabditis</taxon>
    </lineage>
</organism>
<dbReference type="InterPro" id="IPR047462">
    <property type="entry name" value="Dpy19"/>
</dbReference>
<sequence>MSPKAGTAKEKQKEKKKYVPPNPHELDHGKLWWFSVILLALFFSVCNSLYLHKLFENDRHFSHLADFEREMSYRTEMGLYFSYYKTLINAPTFLTGLREITEDSVTEYGHTINTLKRFNLYPEVTLGFLYRQFHGIAKVMNWKTETCWQIGRGEGWSPVQSCAGLGNSHYFYIAGAFAIAGTVAGSLFLLGTLLSDSILGGLLSVGFFAFNHGESTRVQWTPPLRESFSYPLIIFLIVIVTYVLRTQRSGRFWVLVISAIAVPAMLSWQFAQFSFFTQICAIFATYALDYAPISTVKTLLYGHLVSFAVSFVFLFGNEMLLTSLYFSSLLSFSIILLIDSPMQKVTFRPVYVLVEIAIFLLGTIFIKEGVSRLLNVEDDAHIFEILKSKFTDFASFHTRLYTCAAEFDFMPKDTIYLLTYSLLLPAGLMMPLDQILKIFISERILWREVENRDKKSPELFFNTIQLLSSGCMALLIMRLKLFFTPHLAATAAMLLNEKLVSQVTRRSYGFFIRFAVLGGILSAAAYKGIPAIQRQLSIIGEYSNPDQELLFNWINEQTAKDAVFGGTMPVMANVKLSTMRPITNHPHYEDVGIRERTLKVYSMFSKKPIAEVHAMLKGMGMNYFIFQTMNCAPHHARAECSYRSMWDLHDPTNRNRPSLCDTWEKAIGAQPANIEPFKLVYHQHGYIVFQI</sequence>
<gene>
    <name evidence="10" type="ORF">MSPICULIGERA_LOCUS16756</name>
</gene>
<evidence type="ECO:0000256" key="2">
    <source>
        <dbReference type="ARBA" id="ARBA00008744"/>
    </source>
</evidence>
<keyword evidence="5 9" id="KW-0812">Transmembrane</keyword>
<dbReference type="EMBL" id="CATQJA010002654">
    <property type="protein sequence ID" value="CAJ0578506.1"/>
    <property type="molecule type" value="Genomic_DNA"/>
</dbReference>
<dbReference type="Proteomes" id="UP001177023">
    <property type="component" value="Unassembled WGS sequence"/>
</dbReference>
<feature type="transmembrane region" description="Helical" evidence="9">
    <location>
        <begin position="508"/>
        <end position="526"/>
    </location>
</feature>
<evidence type="ECO:0000256" key="7">
    <source>
        <dbReference type="ARBA" id="ARBA00023136"/>
    </source>
</evidence>
<proteinExistence type="inferred from homology"/>
<keyword evidence="3" id="KW-0328">Glycosyltransferase</keyword>
<dbReference type="GO" id="GO:0005637">
    <property type="term" value="C:nuclear inner membrane"/>
    <property type="evidence" value="ECO:0007669"/>
    <property type="project" value="TreeGrafter"/>
</dbReference>
<feature type="transmembrane region" description="Helical" evidence="9">
    <location>
        <begin position="298"/>
        <end position="316"/>
    </location>
</feature>
<dbReference type="GO" id="GO:0000030">
    <property type="term" value="F:mannosyltransferase activity"/>
    <property type="evidence" value="ECO:0007669"/>
    <property type="project" value="InterPro"/>
</dbReference>
<evidence type="ECO:0000256" key="1">
    <source>
        <dbReference type="ARBA" id="ARBA00004141"/>
    </source>
</evidence>
<protein>
    <submittedName>
        <fullName evidence="10">Uncharacterized protein</fullName>
    </submittedName>
</protein>
<feature type="transmembrane region" description="Helical" evidence="9">
    <location>
        <begin position="252"/>
        <end position="269"/>
    </location>
</feature>
<evidence type="ECO:0000256" key="5">
    <source>
        <dbReference type="ARBA" id="ARBA00022692"/>
    </source>
</evidence>
<feature type="transmembrane region" description="Helical" evidence="9">
    <location>
        <begin position="350"/>
        <end position="366"/>
    </location>
</feature>
<name>A0AA36G7G3_9BILA</name>
<feature type="transmembrane region" description="Helical" evidence="9">
    <location>
        <begin position="228"/>
        <end position="245"/>
    </location>
</feature>
<feature type="region of interest" description="Disordered" evidence="8">
    <location>
        <begin position="1"/>
        <end position="21"/>
    </location>
</feature>
<feature type="transmembrane region" description="Helical" evidence="9">
    <location>
        <begin position="170"/>
        <end position="194"/>
    </location>
</feature>
<feature type="transmembrane region" description="Helical" evidence="9">
    <location>
        <begin position="31"/>
        <end position="51"/>
    </location>
</feature>
<keyword evidence="11" id="KW-1185">Reference proteome</keyword>
<dbReference type="Pfam" id="PF10034">
    <property type="entry name" value="Dpy19"/>
    <property type="match status" value="1"/>
</dbReference>
<evidence type="ECO:0000256" key="3">
    <source>
        <dbReference type="ARBA" id="ARBA00022676"/>
    </source>
</evidence>
<dbReference type="InterPro" id="IPR018732">
    <property type="entry name" value="Dpy-19/Dpy-19-like"/>
</dbReference>
<evidence type="ECO:0000256" key="4">
    <source>
        <dbReference type="ARBA" id="ARBA00022679"/>
    </source>
</evidence>
<dbReference type="CDD" id="cd20177">
    <property type="entry name" value="Dpy19"/>
    <property type="match status" value="1"/>
</dbReference>